<dbReference type="GeneID" id="85385175"/>
<gene>
    <name evidence="2" type="ORF">BDZ83DRAFT_13968</name>
</gene>
<feature type="compositionally biased region" description="Polar residues" evidence="1">
    <location>
        <begin position="11"/>
        <end position="20"/>
    </location>
</feature>
<dbReference type="Proteomes" id="UP001244207">
    <property type="component" value="Unassembled WGS sequence"/>
</dbReference>
<organism evidence="2 3">
    <name type="scientific">Glomerella acutata</name>
    <name type="common">Colletotrichum acutatum</name>
    <dbReference type="NCBI Taxonomy" id="27357"/>
    <lineage>
        <taxon>Eukaryota</taxon>
        <taxon>Fungi</taxon>
        <taxon>Dikarya</taxon>
        <taxon>Ascomycota</taxon>
        <taxon>Pezizomycotina</taxon>
        <taxon>Sordariomycetes</taxon>
        <taxon>Hypocreomycetidae</taxon>
        <taxon>Glomerellales</taxon>
        <taxon>Glomerellaceae</taxon>
        <taxon>Colletotrichum</taxon>
        <taxon>Colletotrichum acutatum species complex</taxon>
    </lineage>
</organism>
<reference evidence="2" key="1">
    <citation type="submission" date="2021-12" db="EMBL/GenBank/DDBJ databases">
        <title>Comparative genomics, transcriptomics and evolutionary studies reveal genomic signatures of adaptation to plant cell wall in hemibiotrophic fungi.</title>
        <authorList>
            <consortium name="DOE Joint Genome Institute"/>
            <person name="Baroncelli R."/>
            <person name="Diaz J.F."/>
            <person name="Benocci T."/>
            <person name="Peng M."/>
            <person name="Battaglia E."/>
            <person name="Haridas S."/>
            <person name="Andreopoulos W."/>
            <person name="Labutti K."/>
            <person name="Pangilinan J."/>
            <person name="Floch G.L."/>
            <person name="Makela M.R."/>
            <person name="Henrissat B."/>
            <person name="Grigoriev I.V."/>
            <person name="Crouch J.A."/>
            <person name="De Vries R.P."/>
            <person name="Sukno S.A."/>
            <person name="Thon M.R."/>
        </authorList>
    </citation>
    <scope>NUCLEOTIDE SEQUENCE</scope>
    <source>
        <strain evidence="2">CBS 112980</strain>
    </source>
</reference>
<dbReference type="AlphaFoldDB" id="A0AAD8XLS0"/>
<name>A0AAD8XLS0_GLOAC</name>
<evidence type="ECO:0000256" key="1">
    <source>
        <dbReference type="SAM" id="MobiDB-lite"/>
    </source>
</evidence>
<dbReference type="EMBL" id="JAHMHS010000010">
    <property type="protein sequence ID" value="KAK1729672.1"/>
    <property type="molecule type" value="Genomic_DNA"/>
</dbReference>
<dbReference type="RefSeq" id="XP_060369727.1">
    <property type="nucleotide sequence ID" value="XM_060501276.1"/>
</dbReference>
<feature type="region of interest" description="Disordered" evidence="1">
    <location>
        <begin position="1"/>
        <end position="31"/>
    </location>
</feature>
<evidence type="ECO:0000313" key="2">
    <source>
        <dbReference type="EMBL" id="KAK1729672.1"/>
    </source>
</evidence>
<comment type="caution">
    <text evidence="2">The sequence shown here is derived from an EMBL/GenBank/DDBJ whole genome shotgun (WGS) entry which is preliminary data.</text>
</comment>
<proteinExistence type="predicted"/>
<sequence>MSKSEKPKSTAPRTVATSTPHRLILNPGRPPRASYFTAPRQGITVRPRIVRMRAGVKHSTSTAWYEFPCCTASSAVGSVHVLLRVRAVRACEPGARRRGIDICGEIRCWPADYLRGHAPITGPCELGATLRRESTKVRNPSVRIHGVDPYGFTNGPEPHTRCFVGLSLDETERADVARVSLRPIPYRFYTYYVTVRYSLLSSYSAGLGITPFALGITLA</sequence>
<evidence type="ECO:0000313" key="3">
    <source>
        <dbReference type="Proteomes" id="UP001244207"/>
    </source>
</evidence>
<accession>A0AAD8XLS0</accession>
<protein>
    <submittedName>
        <fullName evidence="2">Uncharacterized protein</fullName>
    </submittedName>
</protein>
<keyword evidence="3" id="KW-1185">Reference proteome</keyword>